<evidence type="ECO:0000313" key="2">
    <source>
        <dbReference type="Proteomes" id="UP001497535"/>
    </source>
</evidence>
<keyword evidence="2" id="KW-1185">Reference proteome</keyword>
<protein>
    <submittedName>
        <fullName evidence="1">Uncharacterized protein</fullName>
    </submittedName>
</protein>
<name>A0ACB0YQ85_MELEN</name>
<comment type="caution">
    <text evidence="1">The sequence shown here is derived from an EMBL/GenBank/DDBJ whole genome shotgun (WGS) entry which is preliminary data.</text>
</comment>
<accession>A0ACB0YQ85</accession>
<evidence type="ECO:0000313" key="1">
    <source>
        <dbReference type="EMBL" id="CAK5057064.1"/>
    </source>
</evidence>
<dbReference type="EMBL" id="CAVMJV010000016">
    <property type="protein sequence ID" value="CAK5057064.1"/>
    <property type="molecule type" value="Genomic_DNA"/>
</dbReference>
<gene>
    <name evidence="1" type="ORF">MENTE1834_LOCUS15087</name>
</gene>
<organism evidence="1 2">
    <name type="scientific">Meloidogyne enterolobii</name>
    <name type="common">Root-knot nematode worm</name>
    <name type="synonym">Meloidogyne mayaguensis</name>
    <dbReference type="NCBI Taxonomy" id="390850"/>
    <lineage>
        <taxon>Eukaryota</taxon>
        <taxon>Metazoa</taxon>
        <taxon>Ecdysozoa</taxon>
        <taxon>Nematoda</taxon>
        <taxon>Chromadorea</taxon>
        <taxon>Rhabditida</taxon>
        <taxon>Tylenchina</taxon>
        <taxon>Tylenchomorpha</taxon>
        <taxon>Tylenchoidea</taxon>
        <taxon>Meloidogynidae</taxon>
        <taxon>Meloidogyninae</taxon>
        <taxon>Meloidogyne</taxon>
    </lineage>
</organism>
<dbReference type="Proteomes" id="UP001497535">
    <property type="component" value="Unassembled WGS sequence"/>
</dbReference>
<sequence length="49" mass="5648">MSFNGIGFVTILVFSFIEFLGNLVDSTHFFPHFFFTVIRCVLALWFGIV</sequence>
<reference evidence="1" key="1">
    <citation type="submission" date="2023-11" db="EMBL/GenBank/DDBJ databases">
        <authorList>
            <person name="Poullet M."/>
        </authorList>
    </citation>
    <scope>NUCLEOTIDE SEQUENCE</scope>
    <source>
        <strain evidence="1">E1834</strain>
    </source>
</reference>
<proteinExistence type="predicted"/>